<evidence type="ECO:0000256" key="1">
    <source>
        <dbReference type="SAM" id="Phobius"/>
    </source>
</evidence>
<evidence type="ECO:0000313" key="2">
    <source>
        <dbReference type="EMBL" id="AWL27718.1"/>
    </source>
</evidence>
<keyword evidence="1" id="KW-0472">Membrane</keyword>
<feature type="transmembrane region" description="Helical" evidence="1">
    <location>
        <begin position="51"/>
        <end position="77"/>
    </location>
</feature>
<organism evidence="2 3">
    <name type="scientific">Acinetobacter defluvii</name>
    <dbReference type="NCBI Taxonomy" id="1871111"/>
    <lineage>
        <taxon>Bacteria</taxon>
        <taxon>Pseudomonadati</taxon>
        <taxon>Pseudomonadota</taxon>
        <taxon>Gammaproteobacteria</taxon>
        <taxon>Moraxellales</taxon>
        <taxon>Moraxellaceae</taxon>
        <taxon>Acinetobacter</taxon>
    </lineage>
</organism>
<reference evidence="2" key="1">
    <citation type="submission" date="2019-08" db="EMBL/GenBank/DDBJ databases">
        <title>The complete genome of Acinetobacter defluvii strain WCHAD010030.</title>
        <authorList>
            <person name="Hu Y."/>
            <person name="Qin J."/>
            <person name="Feng Y."/>
            <person name="Zong Z."/>
        </authorList>
    </citation>
    <scope>NUCLEOTIDE SEQUENCE</scope>
    <source>
        <strain evidence="2">WCHA30</strain>
    </source>
</reference>
<dbReference type="RefSeq" id="WP_065993249.1">
    <property type="nucleotide sequence ID" value="NZ_CP029397.2"/>
</dbReference>
<dbReference type="OrthoDB" id="4557675at2"/>
<dbReference type="InterPro" id="IPR021529">
    <property type="entry name" value="DUF2798"/>
</dbReference>
<feature type="transmembrane region" description="Helical" evidence="1">
    <location>
        <begin position="20"/>
        <end position="39"/>
    </location>
</feature>
<sequence length="94" mass="10599">MNQNKPMIIGNIPKLPGKYAAWILPLFLSGLMSGIISFINTVKNLGWIENLFSVFFSAWMMSWLVAYPIVLIVLPIVRKITGLLVDMSPNQPHK</sequence>
<evidence type="ECO:0000313" key="3">
    <source>
        <dbReference type="Proteomes" id="UP000245977"/>
    </source>
</evidence>
<dbReference type="EMBL" id="CP029397">
    <property type="protein sequence ID" value="AWL27718.1"/>
    <property type="molecule type" value="Genomic_DNA"/>
</dbReference>
<protein>
    <submittedName>
        <fullName evidence="2">DUF2798 domain-containing protein</fullName>
    </submittedName>
</protein>
<proteinExistence type="predicted"/>
<gene>
    <name evidence="2" type="ORF">DJ533_03480</name>
</gene>
<name>A0A2S2FA13_9GAMM</name>
<dbReference type="AlphaFoldDB" id="A0A2S2FA13"/>
<keyword evidence="1" id="KW-1133">Transmembrane helix</keyword>
<keyword evidence="1" id="KW-0812">Transmembrane</keyword>
<dbReference type="STRING" id="1871111.GCA_001704615_02150"/>
<accession>A0A2S2FA13</accession>
<dbReference type="Pfam" id="PF11391">
    <property type="entry name" value="DUF2798"/>
    <property type="match status" value="1"/>
</dbReference>
<dbReference type="KEGG" id="adv:DJ533_03480"/>
<keyword evidence="3" id="KW-1185">Reference proteome</keyword>
<dbReference type="Proteomes" id="UP000245977">
    <property type="component" value="Chromosome"/>
</dbReference>